<evidence type="ECO:0000259" key="1">
    <source>
        <dbReference type="Pfam" id="PF11645"/>
    </source>
</evidence>
<comment type="caution">
    <text evidence="2">The sequence shown here is derived from an EMBL/GenBank/DDBJ whole genome shotgun (WGS) entry which is preliminary data.</text>
</comment>
<proteinExistence type="predicted"/>
<keyword evidence="2" id="KW-0378">Hydrolase</keyword>
<dbReference type="InterPro" id="IPR021671">
    <property type="entry name" value="PD(D/E)XK_Endonuc"/>
</dbReference>
<evidence type="ECO:0000313" key="3">
    <source>
        <dbReference type="Proteomes" id="UP000031532"/>
    </source>
</evidence>
<dbReference type="RefSeq" id="WP_052289958.1">
    <property type="nucleotide sequence ID" value="NZ_JTJC03000001.1"/>
</dbReference>
<protein>
    <submittedName>
        <fullName evidence="2">Endonuclease</fullName>
    </submittedName>
</protein>
<reference evidence="2 3" key="1">
    <citation type="journal article" date="2015" name="Genome Announc.">
        <title>Draft Genome Sequence of the Terrestrial Cyanobacterium Scytonema millei VB511283, Isolated from Eastern India.</title>
        <authorList>
            <person name="Sen D."/>
            <person name="Chandrababunaidu M.M."/>
            <person name="Singh D."/>
            <person name="Sanghi N."/>
            <person name="Ghorai A."/>
            <person name="Mishra G.P."/>
            <person name="Madduluri M."/>
            <person name="Adhikary S.P."/>
            <person name="Tripathy S."/>
        </authorList>
    </citation>
    <scope>NUCLEOTIDE SEQUENCE [LARGE SCALE GENOMIC DNA]</scope>
    <source>
        <strain evidence="2 3">VB511283</strain>
    </source>
</reference>
<evidence type="ECO:0000313" key="2">
    <source>
        <dbReference type="EMBL" id="NHC33451.1"/>
    </source>
</evidence>
<dbReference type="OrthoDB" id="484489at2"/>
<organism evidence="2 3">
    <name type="scientific">Scytonema millei VB511283</name>
    <dbReference type="NCBI Taxonomy" id="1245923"/>
    <lineage>
        <taxon>Bacteria</taxon>
        <taxon>Bacillati</taxon>
        <taxon>Cyanobacteriota</taxon>
        <taxon>Cyanophyceae</taxon>
        <taxon>Nostocales</taxon>
        <taxon>Scytonemataceae</taxon>
        <taxon>Scytonema</taxon>
    </lineage>
</organism>
<dbReference type="InterPro" id="IPR011856">
    <property type="entry name" value="tRNA_endonuc-like_dom_sf"/>
</dbReference>
<gene>
    <name evidence="2" type="ORF">QH73_0002020</name>
</gene>
<dbReference type="AlphaFoldDB" id="A0A9X5I342"/>
<dbReference type="GO" id="GO:0004519">
    <property type="term" value="F:endonuclease activity"/>
    <property type="evidence" value="ECO:0007669"/>
    <property type="project" value="UniProtKB-KW"/>
</dbReference>
<dbReference type="Pfam" id="PF11645">
    <property type="entry name" value="PDDEXK_5"/>
    <property type="match status" value="1"/>
</dbReference>
<dbReference type="Proteomes" id="UP000031532">
    <property type="component" value="Unassembled WGS sequence"/>
</dbReference>
<dbReference type="Gene3D" id="3.40.1350.10">
    <property type="match status" value="1"/>
</dbReference>
<sequence>MDTKLKGDIAEQAAVFHALKRGWGVLKPIGDRLPYDLVFDVSGVLIKIQVKYAWFDTPSGNYVVDNRRTKTNRRLMLREAYKQSDFDFALAYIENLDLFYVFPVDIFIGYGSEIHLVEAEKRQRKPRSTNYRDAWKLILQKVLQYEADAQSPISGEEAVVSEIAPFGVPTNEIFL</sequence>
<keyword evidence="3" id="KW-1185">Reference proteome</keyword>
<keyword evidence="2" id="KW-0255">Endonuclease</keyword>
<keyword evidence="2" id="KW-0540">Nuclease</keyword>
<accession>A0A9X5I342</accession>
<feature type="domain" description="PD(D/E)XK endonuclease" evidence="1">
    <location>
        <begin position="1"/>
        <end position="137"/>
    </location>
</feature>
<dbReference type="EMBL" id="JTJC03000001">
    <property type="protein sequence ID" value="NHC33451.1"/>
    <property type="molecule type" value="Genomic_DNA"/>
</dbReference>
<dbReference type="GO" id="GO:0003676">
    <property type="term" value="F:nucleic acid binding"/>
    <property type="evidence" value="ECO:0007669"/>
    <property type="project" value="InterPro"/>
</dbReference>
<name>A0A9X5I342_9CYAN</name>